<accession>A0A2K9LLB5</accession>
<keyword evidence="5" id="KW-1185">Reference proteome</keyword>
<dbReference type="AlphaFoldDB" id="A0A2K9LLB5"/>
<sequence length="702" mass="76281">MERSALQRPPVGKLHLILITLLLAALSACGGGSSGGDSSSTDGSRSLDSATTEDSTDTENSTPGTTGAPDDGETGSDASNADTPRTGAYTRDADYPRIKVGGLQYIPSTSGHNIGLRVTLPADADGNPAPGPFPVILVQSAYNINLMSFLALPGAVVLGAPDPFLVRRGYAIVGVDVIGGGVSEGGWEMLGAEEQSGYGDVVDWIKQQPWYDGNLGVAGASYMAITGLFTAQQRPDDIKAIFASVPMGDSQRGTVGTGGMLNAVFMSEWMTLTHLTSTQNVTTMLQFPKHMEQIAKATSDHIAQIDNYYLPLVDRVLDGDPEITYDSEFWRTRSPIENMDKITAPTIILGALNDIFQRDAPLLYESLKDRVDTRLVIYNGSHISNFLQAMPGTESTDPSLNLLLQWFDKYLKGMDTQTESIPPVTQYVKNYKHGIWQGFATTTDWPHPAAMPQRWYLRGDMSLRQEPALETETTHSMEASPSADYVFGKSDNGGLLRVNLTLNDGTECSPSYEQWTLGAAGIATLDSCFWDNRELEQTALNYETAPMTEDYYINGPIQADLWISSTHEDAVISVRIDEVTQSGRVAPITNGLLLASARQVNVSRSRFLDGEMIQPYHYFTQEAETFLVPGEVTKVQVEIFSTSALIREGNRLRVSISPSNQAQGMLNLPRRAMVEGGTTTIHNSSEHPSSVVLPIVPTSELN</sequence>
<dbReference type="NCBIfam" id="TIGR00976">
    <property type="entry name" value="CocE_NonD"/>
    <property type="match status" value="1"/>
</dbReference>
<dbReference type="KEGG" id="kak:Kalk_11835"/>
<feature type="domain" description="Xaa-Pro dipeptidyl-peptidase C-terminal" evidence="3">
    <location>
        <begin position="404"/>
        <end position="692"/>
    </location>
</feature>
<keyword evidence="1" id="KW-0378">Hydrolase</keyword>
<dbReference type="InterPro" id="IPR008979">
    <property type="entry name" value="Galactose-bd-like_sf"/>
</dbReference>
<evidence type="ECO:0000256" key="2">
    <source>
        <dbReference type="SAM" id="MobiDB-lite"/>
    </source>
</evidence>
<feature type="region of interest" description="Disordered" evidence="2">
    <location>
        <begin position="30"/>
        <end position="93"/>
    </location>
</feature>
<evidence type="ECO:0000313" key="4">
    <source>
        <dbReference type="EMBL" id="AUM13072.1"/>
    </source>
</evidence>
<feature type="compositionally biased region" description="Low complexity" evidence="2">
    <location>
        <begin position="36"/>
        <end position="62"/>
    </location>
</feature>
<dbReference type="Pfam" id="PF02129">
    <property type="entry name" value="Peptidase_S15"/>
    <property type="match status" value="1"/>
</dbReference>
<name>A0A2K9LLB5_9GAMM</name>
<proteinExistence type="predicted"/>
<dbReference type="Pfam" id="PF08530">
    <property type="entry name" value="PepX_C"/>
    <property type="match status" value="1"/>
</dbReference>
<dbReference type="InterPro" id="IPR050585">
    <property type="entry name" value="Xaa-Pro_dipeptidyl-ppase/CocE"/>
</dbReference>
<dbReference type="PANTHER" id="PTHR43056:SF10">
    <property type="entry name" value="COCE_NOND FAMILY, PUTATIVE (AFU_ORTHOLOGUE AFUA_7G00600)-RELATED"/>
    <property type="match status" value="1"/>
</dbReference>
<organism evidence="4 5">
    <name type="scientific">Ketobacter alkanivorans</name>
    <dbReference type="NCBI Taxonomy" id="1917421"/>
    <lineage>
        <taxon>Bacteria</taxon>
        <taxon>Pseudomonadati</taxon>
        <taxon>Pseudomonadota</taxon>
        <taxon>Gammaproteobacteria</taxon>
        <taxon>Pseudomonadales</taxon>
        <taxon>Ketobacteraceae</taxon>
        <taxon>Ketobacter</taxon>
    </lineage>
</organism>
<dbReference type="SUPFAM" id="SSF49785">
    <property type="entry name" value="Galactose-binding domain-like"/>
    <property type="match status" value="1"/>
</dbReference>
<dbReference type="EMBL" id="CP022684">
    <property type="protein sequence ID" value="AUM13072.1"/>
    <property type="molecule type" value="Genomic_DNA"/>
</dbReference>
<dbReference type="SMART" id="SM00939">
    <property type="entry name" value="PepX_C"/>
    <property type="match status" value="1"/>
</dbReference>
<dbReference type="InterPro" id="IPR013736">
    <property type="entry name" value="Xaa-Pro_dipept_C"/>
</dbReference>
<dbReference type="InterPro" id="IPR000383">
    <property type="entry name" value="Xaa-Pro-like_dom"/>
</dbReference>
<dbReference type="Proteomes" id="UP000235116">
    <property type="component" value="Chromosome"/>
</dbReference>
<dbReference type="InterPro" id="IPR005674">
    <property type="entry name" value="CocE/Ser_esterase"/>
</dbReference>
<gene>
    <name evidence="4" type="ORF">Kalk_11835</name>
</gene>
<dbReference type="Gene3D" id="1.10.3020.10">
    <property type="entry name" value="alpha-amino acid ester hydrolase ( Helical cap domain)"/>
    <property type="match status" value="1"/>
</dbReference>
<evidence type="ECO:0000256" key="1">
    <source>
        <dbReference type="ARBA" id="ARBA00022801"/>
    </source>
</evidence>
<dbReference type="RefSeq" id="WP_101894451.1">
    <property type="nucleotide sequence ID" value="NZ_CP022684.1"/>
</dbReference>
<dbReference type="Gene3D" id="3.40.50.1820">
    <property type="entry name" value="alpha/beta hydrolase"/>
    <property type="match status" value="1"/>
</dbReference>
<dbReference type="SUPFAM" id="SSF53474">
    <property type="entry name" value="alpha/beta-Hydrolases"/>
    <property type="match status" value="1"/>
</dbReference>
<protein>
    <submittedName>
        <fullName evidence="4">Acyl esterase</fullName>
    </submittedName>
</protein>
<dbReference type="OrthoDB" id="9806163at2"/>
<evidence type="ECO:0000313" key="5">
    <source>
        <dbReference type="Proteomes" id="UP000235116"/>
    </source>
</evidence>
<dbReference type="InterPro" id="IPR029058">
    <property type="entry name" value="AB_hydrolase_fold"/>
</dbReference>
<dbReference type="GO" id="GO:0008239">
    <property type="term" value="F:dipeptidyl-peptidase activity"/>
    <property type="evidence" value="ECO:0007669"/>
    <property type="project" value="InterPro"/>
</dbReference>
<reference evidence="5" key="1">
    <citation type="submission" date="2017-08" db="EMBL/GenBank/DDBJ databases">
        <title>Direct submision.</title>
        <authorList>
            <person name="Kim S.-J."/>
            <person name="Rhee S.-K."/>
        </authorList>
    </citation>
    <scope>NUCLEOTIDE SEQUENCE [LARGE SCALE GENOMIC DNA]</scope>
    <source>
        <strain evidence="5">GI5</strain>
    </source>
</reference>
<dbReference type="PROSITE" id="PS51257">
    <property type="entry name" value="PROKAR_LIPOPROTEIN"/>
    <property type="match status" value="1"/>
</dbReference>
<dbReference type="Gene3D" id="2.60.120.260">
    <property type="entry name" value="Galactose-binding domain-like"/>
    <property type="match status" value="1"/>
</dbReference>
<dbReference type="PANTHER" id="PTHR43056">
    <property type="entry name" value="PEPTIDASE S9 PROLYL OLIGOPEPTIDASE"/>
    <property type="match status" value="1"/>
</dbReference>
<evidence type="ECO:0000259" key="3">
    <source>
        <dbReference type="SMART" id="SM00939"/>
    </source>
</evidence>